<reference evidence="2" key="3">
    <citation type="journal article" date="2017" name="Nature">
        <title>Genome sequence of the progenitor of the wheat D genome Aegilops tauschii.</title>
        <authorList>
            <person name="Luo M.C."/>
            <person name="Gu Y.Q."/>
            <person name="Puiu D."/>
            <person name="Wang H."/>
            <person name="Twardziok S.O."/>
            <person name="Deal K.R."/>
            <person name="Huo N."/>
            <person name="Zhu T."/>
            <person name="Wang L."/>
            <person name="Wang Y."/>
            <person name="McGuire P.E."/>
            <person name="Liu S."/>
            <person name="Long H."/>
            <person name="Ramasamy R.K."/>
            <person name="Rodriguez J.C."/>
            <person name="Van S.L."/>
            <person name="Yuan L."/>
            <person name="Wang Z."/>
            <person name="Xia Z."/>
            <person name="Xiao L."/>
            <person name="Anderson O.D."/>
            <person name="Ouyang S."/>
            <person name="Liang Y."/>
            <person name="Zimin A.V."/>
            <person name="Pertea G."/>
            <person name="Qi P."/>
            <person name="Bennetzen J.L."/>
            <person name="Dai X."/>
            <person name="Dawson M.W."/>
            <person name="Muller H.G."/>
            <person name="Kugler K."/>
            <person name="Rivarola-Duarte L."/>
            <person name="Spannagl M."/>
            <person name="Mayer K.F.X."/>
            <person name="Lu F.H."/>
            <person name="Bevan M.W."/>
            <person name="Leroy P."/>
            <person name="Li P."/>
            <person name="You F.M."/>
            <person name="Sun Q."/>
            <person name="Liu Z."/>
            <person name="Lyons E."/>
            <person name="Wicker T."/>
            <person name="Salzberg S.L."/>
            <person name="Devos K.M."/>
            <person name="Dvorak J."/>
        </authorList>
    </citation>
    <scope>NUCLEOTIDE SEQUENCE [LARGE SCALE GENOMIC DNA]</scope>
    <source>
        <strain evidence="2">cv. AL8/78</strain>
    </source>
</reference>
<feature type="compositionally biased region" description="Polar residues" evidence="1">
    <location>
        <begin position="23"/>
        <end position="32"/>
    </location>
</feature>
<organism evidence="2 3">
    <name type="scientific">Aegilops tauschii subsp. strangulata</name>
    <name type="common">Goatgrass</name>
    <dbReference type="NCBI Taxonomy" id="200361"/>
    <lineage>
        <taxon>Eukaryota</taxon>
        <taxon>Viridiplantae</taxon>
        <taxon>Streptophyta</taxon>
        <taxon>Embryophyta</taxon>
        <taxon>Tracheophyta</taxon>
        <taxon>Spermatophyta</taxon>
        <taxon>Magnoliopsida</taxon>
        <taxon>Liliopsida</taxon>
        <taxon>Poales</taxon>
        <taxon>Poaceae</taxon>
        <taxon>BOP clade</taxon>
        <taxon>Pooideae</taxon>
        <taxon>Triticodae</taxon>
        <taxon>Triticeae</taxon>
        <taxon>Triticinae</taxon>
        <taxon>Aegilops</taxon>
    </lineage>
</organism>
<dbReference type="AlphaFoldDB" id="A0A452ZQ73"/>
<evidence type="ECO:0000256" key="1">
    <source>
        <dbReference type="SAM" id="MobiDB-lite"/>
    </source>
</evidence>
<dbReference type="Gramene" id="AET1Gv20878900.2">
    <property type="protein sequence ID" value="AET1Gv20878900.2"/>
    <property type="gene ID" value="AET1Gv20878900"/>
</dbReference>
<feature type="compositionally biased region" description="Polar residues" evidence="1">
    <location>
        <begin position="1"/>
        <end position="11"/>
    </location>
</feature>
<sequence>TRNRTIPSTVEQKPKASDISPFRASSRNQNGLQPEPGQLPRRRDQGPYRGEDR</sequence>
<accession>A0A452ZQ73</accession>
<protein>
    <submittedName>
        <fullName evidence="2">Uncharacterized protein</fullName>
    </submittedName>
</protein>
<proteinExistence type="predicted"/>
<evidence type="ECO:0000313" key="2">
    <source>
        <dbReference type="EnsemblPlants" id="AET1Gv20878900.2"/>
    </source>
</evidence>
<reference evidence="3" key="1">
    <citation type="journal article" date="2014" name="Science">
        <title>Ancient hybridizations among the ancestral genomes of bread wheat.</title>
        <authorList>
            <consortium name="International Wheat Genome Sequencing Consortium,"/>
            <person name="Marcussen T."/>
            <person name="Sandve S.R."/>
            <person name="Heier L."/>
            <person name="Spannagl M."/>
            <person name="Pfeifer M."/>
            <person name="Jakobsen K.S."/>
            <person name="Wulff B.B."/>
            <person name="Steuernagel B."/>
            <person name="Mayer K.F."/>
            <person name="Olsen O.A."/>
        </authorList>
    </citation>
    <scope>NUCLEOTIDE SEQUENCE [LARGE SCALE GENOMIC DNA]</scope>
    <source>
        <strain evidence="3">cv. AL8/78</strain>
    </source>
</reference>
<feature type="region of interest" description="Disordered" evidence="1">
    <location>
        <begin position="1"/>
        <end position="53"/>
    </location>
</feature>
<evidence type="ECO:0000313" key="3">
    <source>
        <dbReference type="Proteomes" id="UP000015105"/>
    </source>
</evidence>
<reference evidence="3" key="2">
    <citation type="journal article" date="2017" name="Nat. Plants">
        <title>The Aegilops tauschii genome reveals multiple impacts of transposons.</title>
        <authorList>
            <person name="Zhao G."/>
            <person name="Zou C."/>
            <person name="Li K."/>
            <person name="Wang K."/>
            <person name="Li T."/>
            <person name="Gao L."/>
            <person name="Zhang X."/>
            <person name="Wang H."/>
            <person name="Yang Z."/>
            <person name="Liu X."/>
            <person name="Jiang W."/>
            <person name="Mao L."/>
            <person name="Kong X."/>
            <person name="Jiao Y."/>
            <person name="Jia J."/>
        </authorList>
    </citation>
    <scope>NUCLEOTIDE SEQUENCE [LARGE SCALE GENOMIC DNA]</scope>
    <source>
        <strain evidence="3">cv. AL8/78</strain>
    </source>
</reference>
<dbReference type="Proteomes" id="UP000015105">
    <property type="component" value="Chromosome 1D"/>
</dbReference>
<dbReference type="EnsemblPlants" id="AET1Gv20878900.2">
    <property type="protein sequence ID" value="AET1Gv20878900.2"/>
    <property type="gene ID" value="AET1Gv20878900"/>
</dbReference>
<name>A0A452ZQ73_AEGTS</name>
<reference evidence="2" key="5">
    <citation type="journal article" date="2021" name="G3 (Bethesda)">
        <title>Aegilops tauschii genome assembly Aet v5.0 features greater sequence contiguity and improved annotation.</title>
        <authorList>
            <person name="Wang L."/>
            <person name="Zhu T."/>
            <person name="Rodriguez J.C."/>
            <person name="Deal K.R."/>
            <person name="Dubcovsky J."/>
            <person name="McGuire P.E."/>
            <person name="Lux T."/>
            <person name="Spannagl M."/>
            <person name="Mayer K.F.X."/>
            <person name="Baldrich P."/>
            <person name="Meyers B.C."/>
            <person name="Huo N."/>
            <person name="Gu Y.Q."/>
            <person name="Zhou H."/>
            <person name="Devos K.M."/>
            <person name="Bennetzen J.L."/>
            <person name="Unver T."/>
            <person name="Budak H."/>
            <person name="Gulick P.J."/>
            <person name="Galiba G."/>
            <person name="Kalapos B."/>
            <person name="Nelson D.R."/>
            <person name="Li P."/>
            <person name="You F.M."/>
            <person name="Luo M.C."/>
            <person name="Dvorak J."/>
        </authorList>
    </citation>
    <scope>NUCLEOTIDE SEQUENCE [LARGE SCALE GENOMIC DNA]</scope>
    <source>
        <strain evidence="2">cv. AL8/78</strain>
    </source>
</reference>
<reference evidence="2" key="4">
    <citation type="submission" date="2019-03" db="UniProtKB">
        <authorList>
            <consortium name="EnsemblPlants"/>
        </authorList>
    </citation>
    <scope>IDENTIFICATION</scope>
</reference>
<feature type="compositionally biased region" description="Basic and acidic residues" evidence="1">
    <location>
        <begin position="41"/>
        <end position="53"/>
    </location>
</feature>
<keyword evidence="3" id="KW-1185">Reference proteome</keyword>